<protein>
    <submittedName>
        <fullName evidence="3">Hemin-binding periplasmic protein</fullName>
    </submittedName>
</protein>
<dbReference type="Pfam" id="PF01497">
    <property type="entry name" value="Peripla_BP_2"/>
    <property type="match status" value="1"/>
</dbReference>
<dbReference type="Proteomes" id="UP000001302">
    <property type="component" value="Chromosome"/>
</dbReference>
<reference evidence="3 4" key="2">
    <citation type="journal article" date="2011" name="J. Bacteriol.">
        <title>Complete genome sequence of strain HTCC2503T of Parvularcula bermudensis, the type species of the order "Parvularculales" in the class Alphaproteobacteria.</title>
        <authorList>
            <person name="Oh H.M."/>
            <person name="Kang I."/>
            <person name="Vergin K.L."/>
            <person name="Kang D."/>
            <person name="Rhee K.H."/>
            <person name="Giovannoni S.J."/>
            <person name="Cho J.C."/>
        </authorList>
    </citation>
    <scope>NUCLEOTIDE SEQUENCE [LARGE SCALE GENOMIC DNA]</scope>
    <source>
        <strain evidence="4">ATCC BAA-594 / HTCC2503 / KCTC 12087</strain>
    </source>
</reference>
<dbReference type="PANTHER" id="PTHR30535">
    <property type="entry name" value="VITAMIN B12-BINDING PROTEIN"/>
    <property type="match status" value="1"/>
</dbReference>
<feature type="domain" description="Fe/B12 periplasmic-binding" evidence="2">
    <location>
        <begin position="23"/>
        <end position="280"/>
    </location>
</feature>
<feature type="chain" id="PRO_5003140681" evidence="1">
    <location>
        <begin position="21"/>
        <end position="280"/>
    </location>
</feature>
<dbReference type="PROSITE" id="PS50983">
    <property type="entry name" value="FE_B12_PBP"/>
    <property type="match status" value="1"/>
</dbReference>
<keyword evidence="4" id="KW-1185">Reference proteome</keyword>
<evidence type="ECO:0000313" key="4">
    <source>
        <dbReference type="Proteomes" id="UP000001302"/>
    </source>
</evidence>
<dbReference type="Gene3D" id="3.40.50.1980">
    <property type="entry name" value="Nitrogenase molybdenum iron protein domain"/>
    <property type="match status" value="2"/>
</dbReference>
<organism evidence="3 4">
    <name type="scientific">Parvularcula bermudensis (strain ATCC BAA-594 / HTCC2503 / KCTC 12087)</name>
    <dbReference type="NCBI Taxonomy" id="314260"/>
    <lineage>
        <taxon>Bacteria</taxon>
        <taxon>Pseudomonadati</taxon>
        <taxon>Pseudomonadota</taxon>
        <taxon>Alphaproteobacteria</taxon>
        <taxon>Parvularculales</taxon>
        <taxon>Parvularculaceae</taxon>
        <taxon>Parvularcula</taxon>
    </lineage>
</organism>
<dbReference type="eggNOG" id="COG4558">
    <property type="taxonomic scope" value="Bacteria"/>
</dbReference>
<evidence type="ECO:0000256" key="1">
    <source>
        <dbReference type="SAM" id="SignalP"/>
    </source>
</evidence>
<name>E0THW7_PARBH</name>
<accession>E0THW7</accession>
<feature type="signal peptide" evidence="1">
    <location>
        <begin position="1"/>
        <end position="20"/>
    </location>
</feature>
<dbReference type="AlphaFoldDB" id="E0THW7"/>
<dbReference type="HOGENOM" id="CLU_038034_6_0_5"/>
<dbReference type="SUPFAM" id="SSF53807">
    <property type="entry name" value="Helical backbone' metal receptor"/>
    <property type="match status" value="1"/>
</dbReference>
<keyword evidence="1" id="KW-0732">Signal</keyword>
<dbReference type="STRING" id="314260.PB2503_00035"/>
<dbReference type="EMBL" id="CP002156">
    <property type="protein sequence ID" value="ADM10778.1"/>
    <property type="molecule type" value="Genomic_DNA"/>
</dbReference>
<evidence type="ECO:0000313" key="3">
    <source>
        <dbReference type="EMBL" id="ADM10778.1"/>
    </source>
</evidence>
<dbReference type="InterPro" id="IPR050902">
    <property type="entry name" value="ABC_Transporter_SBP"/>
</dbReference>
<dbReference type="PANTHER" id="PTHR30535:SF4">
    <property type="entry name" value="HEMIN-BINDING PERIPLASMIC PROTEIN HMUT"/>
    <property type="match status" value="1"/>
</dbReference>
<dbReference type="RefSeq" id="WP_013301752.1">
    <property type="nucleotide sequence ID" value="NC_014414.1"/>
</dbReference>
<proteinExistence type="predicted"/>
<sequence>MRRLLTILSVAAAFVGTASAQDRIVSLGGDLTEIIYALGEGDRVVGTDRDSRYPDDAAAKPKVGYVRRLSAEGVLSVEPDLVLISGAAGPETALAQIEASGVEIISLETEYTPQAILDKVGVVATALGREDAGETMKADLEKTIAAARRDVERVGISPSILFFASVPDGAPRAAGDETAAAGVIDMLGGTNVFAGRPGYNALSLEAAVAADPDIILVMTHHAEREGGIEAVRTHPALLLTTAAQEGRVFLVDQYSVMQFGPRTPQSVAELAEKIADALGE</sequence>
<dbReference type="KEGG" id="pbr:PB2503_00035"/>
<dbReference type="InterPro" id="IPR002491">
    <property type="entry name" value="ABC_transptr_periplasmic_BD"/>
</dbReference>
<dbReference type="OrthoDB" id="9797736at2"/>
<reference evidence="4" key="1">
    <citation type="submission" date="2010-08" db="EMBL/GenBank/DDBJ databases">
        <title>Genome sequence of Parvularcula bermudensis HTCC2503.</title>
        <authorList>
            <person name="Kang D.-M."/>
            <person name="Oh H.-M."/>
            <person name="Cho J.-C."/>
        </authorList>
    </citation>
    <scope>NUCLEOTIDE SEQUENCE [LARGE SCALE GENOMIC DNA]</scope>
    <source>
        <strain evidence="4">ATCC BAA-594 / HTCC2503 / KCTC 12087</strain>
    </source>
</reference>
<gene>
    <name evidence="3" type="ordered locus">PB2503_00035</name>
</gene>
<evidence type="ECO:0000259" key="2">
    <source>
        <dbReference type="PROSITE" id="PS50983"/>
    </source>
</evidence>